<evidence type="ECO:0000313" key="3">
    <source>
        <dbReference type="Proteomes" id="UP000494329"/>
    </source>
</evidence>
<feature type="region of interest" description="Disordered" evidence="1">
    <location>
        <begin position="1"/>
        <end position="62"/>
    </location>
</feature>
<evidence type="ECO:0000313" key="2">
    <source>
        <dbReference type="EMBL" id="CAB3756868.1"/>
    </source>
</evidence>
<accession>A0A6J5DS85</accession>
<proteinExistence type="predicted"/>
<dbReference type="Proteomes" id="UP000494329">
    <property type="component" value="Unassembled WGS sequence"/>
</dbReference>
<reference evidence="2 3" key="1">
    <citation type="submission" date="2020-04" db="EMBL/GenBank/DDBJ databases">
        <authorList>
            <person name="De Canck E."/>
        </authorList>
    </citation>
    <scope>NUCLEOTIDE SEQUENCE [LARGE SCALE GENOMIC DNA]</scope>
    <source>
        <strain evidence="2 3">LMG 29739</strain>
    </source>
</reference>
<dbReference type="RefSeq" id="WP_175111283.1">
    <property type="nucleotide sequence ID" value="NZ_CADIKF010000017.1"/>
</dbReference>
<keyword evidence="3" id="KW-1185">Reference proteome</keyword>
<sequence>MKTEGAFRSELPSAHSEVASNNTPATRSAGRAVQRAGEAQGKKASASDPQQPDAQTKSGKPATLSQYNTYAKYASSIVRQLLFGESRFNNSKLVMGTMLSALQVKGGLVPPGVRLGTLGMTRLNSATANFSRACGYIASAAEKRKAGKNADDDIVSATALMGEGLTEVSAGLGADVGNYLVKQWQTQLGKTSSTVATAAPSLTESDTVLEAETGTPIPRAAIGSDVDATLAHVPPMSPEQHEALMKQSEQTYVAKLDSQLDAMREREVQGIVEELEKTPPASQPARIAEISAQAHGRLDTAAELAQAAKLDISQRKTQSVADLTQLDKDMTQVREQMKSGKYTDPDVAGLSHEDAAKKLGARLLSYRRREEELAQGFEMLTEDASPDLEGMRQQVDAAKSMGSLENLPKEERLAKLEKMKTAYRENFLKYQNAISEPSANLPEWLKISPALKAQLGPAVLNTAFATADVGARIDDYVKKIADGSATEADNWKLAGSVVGLVGGMASFIPVVGPLVSIGLSLVGISLSSFPEHLAEQKKSEAIDALRDQAVDAYRKKHPGSENYVYKSDVGAGA</sequence>
<dbReference type="AlphaFoldDB" id="A0A6J5DS85"/>
<name>A0A6J5DS85_9BURK</name>
<dbReference type="EMBL" id="CADIKF010000017">
    <property type="protein sequence ID" value="CAB3756868.1"/>
    <property type="molecule type" value="Genomic_DNA"/>
</dbReference>
<evidence type="ECO:0000256" key="1">
    <source>
        <dbReference type="SAM" id="MobiDB-lite"/>
    </source>
</evidence>
<feature type="compositionally biased region" description="Polar residues" evidence="1">
    <location>
        <begin position="47"/>
        <end position="62"/>
    </location>
</feature>
<organism evidence="2 3">
    <name type="scientific">Paraburkholderia solisilvae</name>
    <dbReference type="NCBI Taxonomy" id="624376"/>
    <lineage>
        <taxon>Bacteria</taxon>
        <taxon>Pseudomonadati</taxon>
        <taxon>Pseudomonadota</taxon>
        <taxon>Betaproteobacteria</taxon>
        <taxon>Burkholderiales</taxon>
        <taxon>Burkholderiaceae</taxon>
        <taxon>Paraburkholderia</taxon>
    </lineage>
</organism>
<protein>
    <submittedName>
        <fullName evidence="2">Uncharacterized protein</fullName>
    </submittedName>
</protein>
<gene>
    <name evidence="2" type="ORF">LMG29739_02560</name>
</gene>